<sequence>MLLLRPTGPKVVYSGCLMLVGSVVARGWRNSQLTALELGWTGRCDTGSLTLNWNGWICFHALPPIGIGIFCPGSCSSSCRSALCRCASAISWKMFLAHVTKPHVVRIFKYPLKILTSSM</sequence>
<accession>A0A2M4DHC3</accession>
<dbReference type="EMBL" id="GGFL01012747">
    <property type="protein sequence ID" value="MBW76925.1"/>
    <property type="molecule type" value="Transcribed_RNA"/>
</dbReference>
<evidence type="ECO:0000313" key="1">
    <source>
        <dbReference type="EMBL" id="MBW76925.1"/>
    </source>
</evidence>
<proteinExistence type="predicted"/>
<name>A0A2M4DHC3_ANODA</name>
<protein>
    <submittedName>
        <fullName evidence="1">Putative secreted protein</fullName>
    </submittedName>
</protein>
<organism evidence="1">
    <name type="scientific">Anopheles darlingi</name>
    <name type="common">Mosquito</name>
    <dbReference type="NCBI Taxonomy" id="43151"/>
    <lineage>
        <taxon>Eukaryota</taxon>
        <taxon>Metazoa</taxon>
        <taxon>Ecdysozoa</taxon>
        <taxon>Arthropoda</taxon>
        <taxon>Hexapoda</taxon>
        <taxon>Insecta</taxon>
        <taxon>Pterygota</taxon>
        <taxon>Neoptera</taxon>
        <taxon>Endopterygota</taxon>
        <taxon>Diptera</taxon>
        <taxon>Nematocera</taxon>
        <taxon>Culicoidea</taxon>
        <taxon>Culicidae</taxon>
        <taxon>Anophelinae</taxon>
        <taxon>Anopheles</taxon>
    </lineage>
</organism>
<dbReference type="AlphaFoldDB" id="A0A2M4DHC3"/>
<reference evidence="1" key="1">
    <citation type="submission" date="2018-01" db="EMBL/GenBank/DDBJ databases">
        <title>An insight into the sialome of Amazonian anophelines.</title>
        <authorList>
            <person name="Ribeiro J.M."/>
            <person name="Scarpassa V."/>
            <person name="Calvo E."/>
        </authorList>
    </citation>
    <scope>NUCLEOTIDE SEQUENCE</scope>
</reference>